<evidence type="ECO:0000313" key="8">
    <source>
        <dbReference type="EMBL" id="SLN23261.1"/>
    </source>
</evidence>
<dbReference type="Gene3D" id="1.10.1740.10">
    <property type="match status" value="1"/>
</dbReference>
<protein>
    <submittedName>
        <fullName evidence="8">ECF RNA polymerase sigma factor SigW</fullName>
    </submittedName>
</protein>
<dbReference type="NCBIfam" id="TIGR02937">
    <property type="entry name" value="sigma70-ECF"/>
    <property type="match status" value="1"/>
</dbReference>
<dbReference type="GO" id="GO:0016987">
    <property type="term" value="F:sigma factor activity"/>
    <property type="evidence" value="ECO:0007669"/>
    <property type="project" value="UniProtKB-KW"/>
</dbReference>
<feature type="domain" description="RNA polymerase sigma-70 region 2" evidence="6">
    <location>
        <begin position="39"/>
        <end position="105"/>
    </location>
</feature>
<dbReference type="InterPro" id="IPR013249">
    <property type="entry name" value="RNA_pol_sigma70_r4_t2"/>
</dbReference>
<dbReference type="SUPFAM" id="SSF88659">
    <property type="entry name" value="Sigma3 and sigma4 domains of RNA polymerase sigma factors"/>
    <property type="match status" value="1"/>
</dbReference>
<dbReference type="InterPro" id="IPR007627">
    <property type="entry name" value="RNA_pol_sigma70_r2"/>
</dbReference>
<evidence type="ECO:0000313" key="9">
    <source>
        <dbReference type="Proteomes" id="UP000193623"/>
    </source>
</evidence>
<name>A0A1Y5RUW7_9RHOB</name>
<dbReference type="InterPro" id="IPR013324">
    <property type="entry name" value="RNA_pol_sigma_r3/r4-like"/>
</dbReference>
<dbReference type="EMBL" id="FWFT01000001">
    <property type="protein sequence ID" value="SLN23261.1"/>
    <property type="molecule type" value="Genomic_DNA"/>
</dbReference>
<keyword evidence="9" id="KW-1185">Reference proteome</keyword>
<dbReference type="AlphaFoldDB" id="A0A1Y5RUW7"/>
<evidence type="ECO:0000259" key="7">
    <source>
        <dbReference type="Pfam" id="PF08281"/>
    </source>
</evidence>
<evidence type="ECO:0000256" key="4">
    <source>
        <dbReference type="ARBA" id="ARBA00023125"/>
    </source>
</evidence>
<dbReference type="PANTHER" id="PTHR43133">
    <property type="entry name" value="RNA POLYMERASE ECF-TYPE SIGMA FACTO"/>
    <property type="match status" value="1"/>
</dbReference>
<keyword evidence="5" id="KW-0804">Transcription</keyword>
<dbReference type="Pfam" id="PF04542">
    <property type="entry name" value="Sigma70_r2"/>
    <property type="match status" value="1"/>
</dbReference>
<organism evidence="8 9">
    <name type="scientific">Pseudooctadecabacter jejudonensis</name>
    <dbReference type="NCBI Taxonomy" id="1391910"/>
    <lineage>
        <taxon>Bacteria</taxon>
        <taxon>Pseudomonadati</taxon>
        <taxon>Pseudomonadota</taxon>
        <taxon>Alphaproteobacteria</taxon>
        <taxon>Rhodobacterales</taxon>
        <taxon>Paracoccaceae</taxon>
        <taxon>Pseudooctadecabacter</taxon>
    </lineage>
</organism>
<proteinExistence type="inferred from homology"/>
<evidence type="ECO:0000259" key="6">
    <source>
        <dbReference type="Pfam" id="PF04542"/>
    </source>
</evidence>
<keyword evidence="4" id="KW-0238">DNA-binding</keyword>
<evidence type="ECO:0000256" key="3">
    <source>
        <dbReference type="ARBA" id="ARBA00023082"/>
    </source>
</evidence>
<dbReference type="InterPro" id="IPR014284">
    <property type="entry name" value="RNA_pol_sigma-70_dom"/>
</dbReference>
<evidence type="ECO:0000256" key="2">
    <source>
        <dbReference type="ARBA" id="ARBA00023015"/>
    </source>
</evidence>
<sequence>MYTPPFHMNDAHMNDDRPDAVLLSAFALGDRQAALVLTHRLTPRVMGQAYRMLGDRAEAEDVAQEAMMQLWKIAPNWDADRAKVTTWLYRIVANLCTDRLRKSGRGVDLEAVAEPEDDAPSATDRMQTQARAHAVQAALGDLPERQAQAVALRHLEDLSNPQIAEIMDTSVRTVESLIARGKRALVARLSGRKAELGFEDDT</sequence>
<dbReference type="PANTHER" id="PTHR43133:SF8">
    <property type="entry name" value="RNA POLYMERASE SIGMA FACTOR HI_1459-RELATED"/>
    <property type="match status" value="1"/>
</dbReference>
<evidence type="ECO:0000256" key="5">
    <source>
        <dbReference type="ARBA" id="ARBA00023163"/>
    </source>
</evidence>
<dbReference type="InterPro" id="IPR039425">
    <property type="entry name" value="RNA_pol_sigma-70-like"/>
</dbReference>
<dbReference type="InterPro" id="IPR013325">
    <property type="entry name" value="RNA_pol_sigma_r2"/>
</dbReference>
<evidence type="ECO:0000256" key="1">
    <source>
        <dbReference type="ARBA" id="ARBA00010641"/>
    </source>
</evidence>
<dbReference type="GO" id="GO:0003677">
    <property type="term" value="F:DNA binding"/>
    <property type="evidence" value="ECO:0007669"/>
    <property type="project" value="UniProtKB-KW"/>
</dbReference>
<gene>
    <name evidence="8" type="primary">sigW_1</name>
    <name evidence="8" type="ORF">PSJ8397_00979</name>
</gene>
<dbReference type="Gene3D" id="1.10.10.10">
    <property type="entry name" value="Winged helix-like DNA-binding domain superfamily/Winged helix DNA-binding domain"/>
    <property type="match status" value="1"/>
</dbReference>
<dbReference type="SUPFAM" id="SSF88946">
    <property type="entry name" value="Sigma2 domain of RNA polymerase sigma factors"/>
    <property type="match status" value="1"/>
</dbReference>
<dbReference type="Proteomes" id="UP000193623">
    <property type="component" value="Unassembled WGS sequence"/>
</dbReference>
<keyword evidence="3" id="KW-0731">Sigma factor</keyword>
<dbReference type="InterPro" id="IPR036388">
    <property type="entry name" value="WH-like_DNA-bd_sf"/>
</dbReference>
<dbReference type="Pfam" id="PF08281">
    <property type="entry name" value="Sigma70_r4_2"/>
    <property type="match status" value="1"/>
</dbReference>
<dbReference type="CDD" id="cd06171">
    <property type="entry name" value="Sigma70_r4"/>
    <property type="match status" value="1"/>
</dbReference>
<keyword evidence="2" id="KW-0805">Transcription regulation</keyword>
<feature type="domain" description="RNA polymerase sigma factor 70 region 4 type 2" evidence="7">
    <location>
        <begin position="134"/>
        <end position="185"/>
    </location>
</feature>
<dbReference type="GO" id="GO:0006352">
    <property type="term" value="P:DNA-templated transcription initiation"/>
    <property type="evidence" value="ECO:0007669"/>
    <property type="project" value="InterPro"/>
</dbReference>
<accession>A0A1Y5RUW7</accession>
<comment type="similarity">
    <text evidence="1">Belongs to the sigma-70 factor family. ECF subfamily.</text>
</comment>
<reference evidence="8 9" key="1">
    <citation type="submission" date="2017-03" db="EMBL/GenBank/DDBJ databases">
        <authorList>
            <person name="Afonso C.L."/>
            <person name="Miller P.J."/>
            <person name="Scott M.A."/>
            <person name="Spackman E."/>
            <person name="Goraichik I."/>
            <person name="Dimitrov K.M."/>
            <person name="Suarez D.L."/>
            <person name="Swayne D.E."/>
        </authorList>
    </citation>
    <scope>NUCLEOTIDE SEQUENCE [LARGE SCALE GENOMIC DNA]</scope>
    <source>
        <strain evidence="8 9">CECT 8397</strain>
    </source>
</reference>